<evidence type="ECO:0000256" key="1">
    <source>
        <dbReference type="SAM" id="MobiDB-lite"/>
    </source>
</evidence>
<proteinExistence type="predicted"/>
<dbReference type="SUPFAM" id="SSF48371">
    <property type="entry name" value="ARM repeat"/>
    <property type="match status" value="1"/>
</dbReference>
<dbReference type="SUPFAM" id="SSF50978">
    <property type="entry name" value="WD40 repeat-like"/>
    <property type="match status" value="2"/>
</dbReference>
<accession>A0A0C9X873</accession>
<feature type="region of interest" description="Disordered" evidence="1">
    <location>
        <begin position="1"/>
        <end position="37"/>
    </location>
</feature>
<dbReference type="SMART" id="SM00320">
    <property type="entry name" value="WD40"/>
    <property type="match status" value="4"/>
</dbReference>
<dbReference type="InterPro" id="IPR016024">
    <property type="entry name" value="ARM-type_fold"/>
</dbReference>
<feature type="compositionally biased region" description="Low complexity" evidence="1">
    <location>
        <begin position="597"/>
        <end position="606"/>
    </location>
</feature>
<name>A0A0C9X873_9AGAR</name>
<reference evidence="2 3" key="1">
    <citation type="submission" date="2014-04" db="EMBL/GenBank/DDBJ databases">
        <authorList>
            <consortium name="DOE Joint Genome Institute"/>
            <person name="Kuo A."/>
            <person name="Kohler A."/>
            <person name="Nagy L.G."/>
            <person name="Floudas D."/>
            <person name="Copeland A."/>
            <person name="Barry K.W."/>
            <person name="Cichocki N."/>
            <person name="Veneault-Fourrey C."/>
            <person name="LaButti K."/>
            <person name="Lindquist E.A."/>
            <person name="Lipzen A."/>
            <person name="Lundell T."/>
            <person name="Morin E."/>
            <person name="Murat C."/>
            <person name="Sun H."/>
            <person name="Tunlid A."/>
            <person name="Henrissat B."/>
            <person name="Grigoriev I.V."/>
            <person name="Hibbett D.S."/>
            <person name="Martin F."/>
            <person name="Nordberg H.P."/>
            <person name="Cantor M.N."/>
            <person name="Hua S.X."/>
        </authorList>
    </citation>
    <scope>NUCLEOTIDE SEQUENCE [LARGE SCALE GENOMIC DNA]</scope>
    <source>
        <strain evidence="2 3">LaAM-08-1</strain>
    </source>
</reference>
<sequence length="1309" mass="144449">MMERFEVTQPSPKPKPSRRPGRSSRSGTPPTPAFPLSATFNVSARSRIVSGITTDPVEAPKNYVDFDDEPDKLKDILKGRTPKEKHGVSDPISEKNGRLIKSPAASITEPASSSNHRKPRSPLSATNSPARTPSFSVPASPKGQESFTILDPPHEMSLRYHIIPSKSGSGRAVRSVRMLQDNRFIAVLHETGDIYVFSSEDGICVACVHAGGVGSPVGGNDRDVPDDIWEWCFLSVAYVEQSTILLATAATDANTSAPTPDMDESSTEKSQGIMLEFLAGDEAGSAEIKLSILGQWEFDGPAKGLGIHIESDKTSTLYSINSQGCFLVRQLCLRPPPPSPPISANAEPEHHLPIPNPFKGMMSRSTEHLSHEKNLKNEPKVTLDEVHNVGSLLSDSTLSGLCTRYVEGRLYGIAWAHREMTVFVYEARSLKVLYQTSISCVEDIEWLDESTYALTYDDRVEVYQLKRVTTEDEIVDSSTVKNWSGCFHPDLLRTLPIGPHNAITLASPPNLIVIKVVDGQRQLVSFNVVPKPSPESLESECSRILWHSNPAPLNGEPKITLTSMFPLDLDRIIQGYSDGRLRQYSIPQMSRKGENPTTLSSSSTKTSEPALNGYIIALHLVQNQRTKEKYLLGGADDGSIAFWSSSTFELCARWIMFTTPLVKVLTFEGETVGPLRGCVLCIARDGTIAVIVVDGFQFLYLIPGAAAPLQRICIGGDSLLLIYLDRRARLWDVQTKEFRRSMGHQKAQEMLAQGGWTCMTMEQDTCIPSLAWASIAPSFEGRDAVSTLSLDLERLVVDSVALTKTISTSRDEIRNILLTLDRLRLILSILLTPGLSDDIDSICDGKLKVMSSSATVGLSSDGATVLYPVTRPRDVWCISGNVSAARALSIILVLRAMSLFEELSEATNTVISFYSTSVGTCVGERYQPPSLEYLARRWFTASNELRQAIRLVFDATLARLSDQEAIAVAEKWQHHVPTLQPDAERESINAALALFICGCIASEKYTLLSTNSLTDISKSITLYLHDESSVYRVLAIDLCSRGFHVWQHYVDTMEILRSLFMLSTNVRKDFISIQNVNSQARLAVLSIASNNIQLFMSTLCLDILTPPTLEHRRSVMQIVAFLIRKRPHILQPTLPRLLEAVIKSLDPNSTTNRDAVLDTATEIIGYVVKTFPTVDFHMETQRLAVGSNEGAVVMYDLKTAIRLYVLEGHTKQISGCSFSPDGRRLVTLSLSESLLLVWKVGSSFASFFNPGAPPRQGHGGSQPFKTLNFNIGSESDMSLTETLELVNFEWVADRTVRVRIRESILTFST</sequence>
<dbReference type="STRING" id="1095629.A0A0C9X873"/>
<feature type="compositionally biased region" description="Polar residues" evidence="1">
    <location>
        <begin position="123"/>
        <end position="147"/>
    </location>
</feature>
<feature type="compositionally biased region" description="Basic and acidic residues" evidence="1">
    <location>
        <begin position="71"/>
        <end position="97"/>
    </location>
</feature>
<evidence type="ECO:0000313" key="3">
    <source>
        <dbReference type="Proteomes" id="UP000054477"/>
    </source>
</evidence>
<dbReference type="HOGENOM" id="CLU_001665_1_0_1"/>
<feature type="region of interest" description="Disordered" evidence="1">
    <location>
        <begin position="585"/>
        <end position="606"/>
    </location>
</feature>
<dbReference type="Pfam" id="PF00400">
    <property type="entry name" value="WD40"/>
    <property type="match status" value="1"/>
</dbReference>
<dbReference type="EMBL" id="KN838689">
    <property type="protein sequence ID" value="KIJ97568.1"/>
    <property type="molecule type" value="Genomic_DNA"/>
</dbReference>
<dbReference type="Gene3D" id="2.130.10.10">
    <property type="entry name" value="YVTN repeat-like/Quinoprotein amine dehydrogenase"/>
    <property type="match status" value="2"/>
</dbReference>
<dbReference type="InterPro" id="IPR001680">
    <property type="entry name" value="WD40_rpt"/>
</dbReference>
<dbReference type="Proteomes" id="UP000054477">
    <property type="component" value="Unassembled WGS sequence"/>
</dbReference>
<evidence type="ECO:0000313" key="2">
    <source>
        <dbReference type="EMBL" id="KIJ97568.1"/>
    </source>
</evidence>
<protein>
    <recommendedName>
        <fullName evidence="4">WD40 repeat-like protein</fullName>
    </recommendedName>
</protein>
<feature type="region of interest" description="Disordered" evidence="1">
    <location>
        <begin position="53"/>
        <end position="149"/>
    </location>
</feature>
<evidence type="ECO:0008006" key="4">
    <source>
        <dbReference type="Google" id="ProtNLM"/>
    </source>
</evidence>
<keyword evidence="3" id="KW-1185">Reference proteome</keyword>
<dbReference type="PANTHER" id="PTHR44099:SF4">
    <property type="entry name" value="RABCONNECTIN-3B, ISOFORM A"/>
    <property type="match status" value="1"/>
</dbReference>
<dbReference type="GO" id="GO:0005737">
    <property type="term" value="C:cytoplasm"/>
    <property type="evidence" value="ECO:0007669"/>
    <property type="project" value="TreeGrafter"/>
</dbReference>
<dbReference type="InterPro" id="IPR036322">
    <property type="entry name" value="WD40_repeat_dom_sf"/>
</dbReference>
<reference evidence="3" key="2">
    <citation type="submission" date="2015-01" db="EMBL/GenBank/DDBJ databases">
        <title>Evolutionary Origins and Diversification of the Mycorrhizal Mutualists.</title>
        <authorList>
            <consortium name="DOE Joint Genome Institute"/>
            <consortium name="Mycorrhizal Genomics Consortium"/>
            <person name="Kohler A."/>
            <person name="Kuo A."/>
            <person name="Nagy L.G."/>
            <person name="Floudas D."/>
            <person name="Copeland A."/>
            <person name="Barry K.W."/>
            <person name="Cichocki N."/>
            <person name="Veneault-Fourrey C."/>
            <person name="LaButti K."/>
            <person name="Lindquist E.A."/>
            <person name="Lipzen A."/>
            <person name="Lundell T."/>
            <person name="Morin E."/>
            <person name="Murat C."/>
            <person name="Riley R."/>
            <person name="Ohm R."/>
            <person name="Sun H."/>
            <person name="Tunlid A."/>
            <person name="Henrissat B."/>
            <person name="Grigoriev I.V."/>
            <person name="Hibbett D.S."/>
            <person name="Martin F."/>
        </authorList>
    </citation>
    <scope>NUCLEOTIDE SEQUENCE [LARGE SCALE GENOMIC DNA]</scope>
    <source>
        <strain evidence="3">LaAM-08-1</strain>
    </source>
</reference>
<organism evidence="2 3">
    <name type="scientific">Laccaria amethystina LaAM-08-1</name>
    <dbReference type="NCBI Taxonomy" id="1095629"/>
    <lineage>
        <taxon>Eukaryota</taxon>
        <taxon>Fungi</taxon>
        <taxon>Dikarya</taxon>
        <taxon>Basidiomycota</taxon>
        <taxon>Agaricomycotina</taxon>
        <taxon>Agaricomycetes</taxon>
        <taxon>Agaricomycetidae</taxon>
        <taxon>Agaricales</taxon>
        <taxon>Agaricineae</taxon>
        <taxon>Hydnangiaceae</taxon>
        <taxon>Laccaria</taxon>
    </lineage>
</organism>
<dbReference type="PANTHER" id="PTHR44099">
    <property type="entry name" value="RABCONNECTIN-3B, ISOFORM A"/>
    <property type="match status" value="1"/>
</dbReference>
<dbReference type="InterPro" id="IPR049916">
    <property type="entry name" value="WDR72-like"/>
</dbReference>
<dbReference type="OrthoDB" id="338622at2759"/>
<dbReference type="InterPro" id="IPR015943">
    <property type="entry name" value="WD40/YVTN_repeat-like_dom_sf"/>
</dbReference>
<gene>
    <name evidence="2" type="ORF">K443DRAFT_681397</name>
</gene>